<evidence type="ECO:0000256" key="2">
    <source>
        <dbReference type="SAM" id="MobiDB-lite"/>
    </source>
</evidence>
<reference evidence="4" key="1">
    <citation type="submission" date="2009-09" db="EMBL/GenBank/DDBJ databases">
        <title>The complete genome of Kribbella flavida DSM 17836.</title>
        <authorList>
            <consortium name="US DOE Joint Genome Institute (JGI-PGF)"/>
            <person name="Lucas S."/>
            <person name="Copeland A."/>
            <person name="Lapidus A."/>
            <person name="Glavina del Rio T."/>
            <person name="Dalin E."/>
            <person name="Tice H."/>
            <person name="Bruce D."/>
            <person name="Goodwin L."/>
            <person name="Pitluck S."/>
            <person name="Kyrpides N."/>
            <person name="Mavromatis K."/>
            <person name="Ivanova N."/>
            <person name="Saunders E."/>
            <person name="Brettin T."/>
            <person name="Detter J.C."/>
            <person name="Han C."/>
            <person name="Larimer F."/>
            <person name="Land M."/>
            <person name="Hauser L."/>
            <person name="Markowitz V."/>
            <person name="Cheng J.-F."/>
            <person name="Hugenholtz P."/>
            <person name="Woyke T."/>
            <person name="Wu D."/>
            <person name="Pukall R."/>
            <person name="Klenk H.-P."/>
            <person name="Eisen J.A."/>
        </authorList>
    </citation>
    <scope>NUCLEOTIDE SEQUENCE [LARGE SCALE GENOMIC DNA]</scope>
    <source>
        <strain evidence="4">DSM 17836 / JCM 10339 / NBRC 14399</strain>
    </source>
</reference>
<name>D2PU00_KRIFD</name>
<reference evidence="3 4" key="2">
    <citation type="journal article" date="2010" name="Stand. Genomic Sci.">
        <title>Complete genome sequence of Kribbella flavida type strain (IFO 14399).</title>
        <authorList>
            <person name="Pukall R."/>
            <person name="Lapidus A."/>
            <person name="Glavina Del Rio T."/>
            <person name="Copeland A."/>
            <person name="Tice H."/>
            <person name="Cheng J.-F."/>
            <person name="Lucas S."/>
            <person name="Chen F."/>
            <person name="Nolan M."/>
            <person name="LaButti K."/>
            <person name="Pati A."/>
            <person name="Ivanova N."/>
            <person name="Mavrommatis K."/>
            <person name="Mikhailova N."/>
            <person name="Pitluck S."/>
            <person name="Bruce D."/>
            <person name="Goodwin L."/>
            <person name="Land M."/>
            <person name="Hauser L."/>
            <person name="Chang Y.-J."/>
            <person name="Jeffries C.D."/>
            <person name="Chen A."/>
            <person name="Palaniappan K."/>
            <person name="Chain P."/>
            <person name="Rohde M."/>
            <person name="Goeker M."/>
            <person name="Bristow J."/>
            <person name="Eisen J.A."/>
            <person name="Markowitz V."/>
            <person name="Hugenholtz P."/>
            <person name="Kyrpides N.C."/>
            <person name="Klenk H.-P."/>
            <person name="Brettin T."/>
        </authorList>
    </citation>
    <scope>NUCLEOTIDE SEQUENCE [LARGE SCALE GENOMIC DNA]</scope>
    <source>
        <strain evidence="4">DSM 17836 / JCM 10339 / NBRC 14399</strain>
    </source>
</reference>
<dbReference type="SUPFAM" id="SSF48576">
    <property type="entry name" value="Terpenoid synthases"/>
    <property type="match status" value="2"/>
</dbReference>
<dbReference type="SFLD" id="SFLDG01020">
    <property type="entry name" value="Terpene_Cyclase_Like_2"/>
    <property type="match status" value="2"/>
</dbReference>
<sequence length="814" mass="90590">MRAPQPPGAAARLVSHVGRDATDEPGGLTKGGSPPTGRPTPSTGQSTLRTGQPTSNARQPAPSRERAAPSGGQPYQLPEFYVPYPARINPHLEQAREHSRAWAYAFDMIDVPQQGKAIWDLRDFDSHDYALLCAYTHPDAGAAALDLVTDWYVWVFYFDDHFLELYKKTQDTAGAKAYLNRLAAFMPVDGAITETPENPVERGLADLWARTVPSMSEGWRRRFAATTESLLAESLWELSNISAGRLPNPIEYVEMRRKVGGAPWSANLVEYAVQAEVPEEVAHARPLKVLSDTFSDAVHLRNDLFSYQREVEAEGELNNGVLVVERFLGCSPQRAADLVNDILTSRLHQFENTALTEVPPLLAEHRISPQGRLDVLSYVKGLQDWQSGGHEWHLRSSRYMNDGGQAATLGPSALLDGPKGLGTAASRILQSMVTSAPYRIRSYTHRLYDVVEPFERPELYMPYRAKLSPHLDRARANVLEWGQRMGLTDGVIWDARMLLANDLPLCAAGIHPDADPDALDLSSQWLAWGTYADDYYPVAFGRSRDLVGAKATNKRLSALMPLELDAAGPPVPGNALERSLADLWSRTAGPMAPDARRAFKDAVETMIDSWLWELANQFQHRIPDPVDYLEMRRRTFGSDLTMSLCRIGHGRTVPPEIYRTRPIRALESAAADYACLLNDVFSYRKEIQYEGELHNGVLVVRNFLDCDLSTAFAVVNELMTARMRQFEQLVAVDLPVLFDDYELGDDVRRVLTGYAEELQNWMSGILVWHAGCRRYDEGAQLHLPRKLLGGATGLGTSAESIGRSLAMKRLEGAL</sequence>
<dbReference type="Proteomes" id="UP000007967">
    <property type="component" value="Chromosome"/>
</dbReference>
<dbReference type="AlphaFoldDB" id="D2PU00"/>
<keyword evidence="4" id="KW-1185">Reference proteome</keyword>
<dbReference type="InterPro" id="IPR008949">
    <property type="entry name" value="Isoprenoid_synthase_dom_sf"/>
</dbReference>
<dbReference type="Gene3D" id="1.10.600.10">
    <property type="entry name" value="Farnesyl Diphosphate Synthase"/>
    <property type="match status" value="2"/>
</dbReference>
<feature type="compositionally biased region" description="Polar residues" evidence="2">
    <location>
        <begin position="48"/>
        <end position="58"/>
    </location>
</feature>
<dbReference type="KEGG" id="kfl:Kfla_4247"/>
<evidence type="ECO:0000313" key="3">
    <source>
        <dbReference type="EMBL" id="ADB33283.1"/>
    </source>
</evidence>
<dbReference type="Pfam" id="PF19086">
    <property type="entry name" value="Terpene_syn_C_2"/>
    <property type="match status" value="2"/>
</dbReference>
<feature type="compositionally biased region" description="Low complexity" evidence="2">
    <location>
        <begin position="31"/>
        <end position="47"/>
    </location>
</feature>
<organism evidence="3 4">
    <name type="scientific">Kribbella flavida (strain DSM 17836 / JCM 10339 / NBRC 14399)</name>
    <dbReference type="NCBI Taxonomy" id="479435"/>
    <lineage>
        <taxon>Bacteria</taxon>
        <taxon>Bacillati</taxon>
        <taxon>Actinomycetota</taxon>
        <taxon>Actinomycetes</taxon>
        <taxon>Propionibacteriales</taxon>
        <taxon>Kribbellaceae</taxon>
        <taxon>Kribbella</taxon>
    </lineage>
</organism>
<feature type="region of interest" description="Disordered" evidence="2">
    <location>
        <begin position="1"/>
        <end position="75"/>
    </location>
</feature>
<dbReference type="eggNOG" id="ENOG502Z881">
    <property type="taxonomic scope" value="Bacteria"/>
</dbReference>
<dbReference type="GO" id="GO:0010333">
    <property type="term" value="F:terpene synthase activity"/>
    <property type="evidence" value="ECO:0007669"/>
    <property type="project" value="InterPro"/>
</dbReference>
<dbReference type="EMBL" id="CP001736">
    <property type="protein sequence ID" value="ADB33283.1"/>
    <property type="molecule type" value="Genomic_DNA"/>
</dbReference>
<dbReference type="HOGENOM" id="CLU_372108_0_0_11"/>
<dbReference type="RefSeq" id="WP_012921837.1">
    <property type="nucleotide sequence ID" value="NC_013729.1"/>
</dbReference>
<dbReference type="STRING" id="479435.Kfla_4247"/>
<proteinExistence type="predicted"/>
<dbReference type="InterPro" id="IPR034686">
    <property type="entry name" value="Terpene_cyclase-like_2"/>
</dbReference>
<evidence type="ECO:0000256" key="1">
    <source>
        <dbReference type="ARBA" id="ARBA00023239"/>
    </source>
</evidence>
<gene>
    <name evidence="3" type="ordered locus">Kfla_4247</name>
</gene>
<dbReference type="PANTHER" id="PTHR35201:SF4">
    <property type="entry name" value="BETA-PINACENE SYNTHASE-RELATED"/>
    <property type="match status" value="1"/>
</dbReference>
<dbReference type="SFLD" id="SFLDS00005">
    <property type="entry name" value="Isoprenoid_Synthase_Type_I"/>
    <property type="match status" value="2"/>
</dbReference>
<protein>
    <submittedName>
        <fullName evidence="3">Terpene synthase metal-binding domain protein</fullName>
    </submittedName>
</protein>
<accession>D2PU00</accession>
<keyword evidence="1" id="KW-0456">Lyase</keyword>
<evidence type="ECO:0000313" key="4">
    <source>
        <dbReference type="Proteomes" id="UP000007967"/>
    </source>
</evidence>
<dbReference type="PANTHER" id="PTHR35201">
    <property type="entry name" value="TERPENE SYNTHASE"/>
    <property type="match status" value="1"/>
</dbReference>